<accession>A0A6J5NJG9</accession>
<organism evidence="1">
    <name type="scientific">uncultured Caudovirales phage</name>
    <dbReference type="NCBI Taxonomy" id="2100421"/>
    <lineage>
        <taxon>Viruses</taxon>
        <taxon>Duplodnaviria</taxon>
        <taxon>Heunggongvirae</taxon>
        <taxon>Uroviricota</taxon>
        <taxon>Caudoviricetes</taxon>
        <taxon>Peduoviridae</taxon>
        <taxon>Maltschvirus</taxon>
        <taxon>Maltschvirus maltsch</taxon>
    </lineage>
</organism>
<gene>
    <name evidence="1" type="ORF">UFOVP682_23</name>
</gene>
<name>A0A6J5NJG9_9CAUD</name>
<sequence>MYQVTAIYQNSEIGYGEGEGLDYAIQDCFEYVSPMFEDEIVTLSILEGDTIYRVNGRVYIKATGERSINI</sequence>
<proteinExistence type="predicted"/>
<reference evidence="1" key="1">
    <citation type="submission" date="2020-04" db="EMBL/GenBank/DDBJ databases">
        <authorList>
            <person name="Chiriac C."/>
            <person name="Salcher M."/>
            <person name="Ghai R."/>
            <person name="Kavagutti S V."/>
        </authorList>
    </citation>
    <scope>NUCLEOTIDE SEQUENCE</scope>
</reference>
<dbReference type="EMBL" id="LR796661">
    <property type="protein sequence ID" value="CAB4157375.1"/>
    <property type="molecule type" value="Genomic_DNA"/>
</dbReference>
<evidence type="ECO:0000313" key="1">
    <source>
        <dbReference type="EMBL" id="CAB4157375.1"/>
    </source>
</evidence>
<protein>
    <submittedName>
        <fullName evidence="1">Uncharacterized protein</fullName>
    </submittedName>
</protein>